<accession>A0A523YMI5</accession>
<feature type="binding site" evidence="7 9">
    <location>
        <begin position="101"/>
        <end position="102"/>
    </location>
    <ligand>
        <name>substrate</name>
    </ligand>
</feature>
<evidence type="ECO:0000313" key="11">
    <source>
        <dbReference type="EMBL" id="TET92783.1"/>
    </source>
</evidence>
<dbReference type="NCBIfam" id="NF003807">
    <property type="entry name" value="PRK05395.1-4"/>
    <property type="match status" value="1"/>
</dbReference>
<feature type="binding site" evidence="7 9">
    <location>
        <position position="80"/>
    </location>
    <ligand>
        <name>substrate</name>
    </ligand>
</feature>
<dbReference type="Pfam" id="PF01220">
    <property type="entry name" value="DHquinase_II"/>
    <property type="match status" value="1"/>
</dbReference>
<sequence>MRKILLIHGPNLNLLGEREVETYGSRTLSQINEMIKERARKLGCEVRIKQSNNEGEIVSFIGEAKDWADALIINPAAYTHTSLAIRDAISAIGIPAVEVHLSNIFKRESFREKSFTAGVCVGQITGFGPQSYLLALEAVMNILGEGKNADRKAAS</sequence>
<comment type="pathway">
    <text evidence="2 7">Metabolic intermediate biosynthesis; chorismate biosynthesis; chorismate from D-erythrose 4-phosphate and phosphoenolpyruvate: step 3/7.</text>
</comment>
<evidence type="ECO:0000256" key="10">
    <source>
        <dbReference type="PIRSR" id="PIRSR001399-3"/>
    </source>
</evidence>
<evidence type="ECO:0000256" key="3">
    <source>
        <dbReference type="ARBA" id="ARBA00011037"/>
    </source>
</evidence>
<dbReference type="GO" id="GO:0009423">
    <property type="term" value="P:chorismate biosynthetic process"/>
    <property type="evidence" value="ECO:0007669"/>
    <property type="project" value="UniProtKB-UniRule"/>
</dbReference>
<gene>
    <name evidence="7 11" type="primary">aroQ</name>
    <name evidence="11" type="ORF">E3J33_03060</name>
</gene>
<evidence type="ECO:0000256" key="4">
    <source>
        <dbReference type="ARBA" id="ARBA00011193"/>
    </source>
</evidence>
<keyword evidence="7" id="KW-0028">Amino-acid biosynthesis</keyword>
<comment type="similarity">
    <text evidence="3 7">Belongs to the type-II 3-dehydroquinase family.</text>
</comment>
<dbReference type="InterPro" id="IPR018509">
    <property type="entry name" value="DHquinase_II_CS"/>
</dbReference>
<dbReference type="InterPro" id="IPR001874">
    <property type="entry name" value="DHquinase_II"/>
</dbReference>
<dbReference type="GO" id="GO:0019631">
    <property type="term" value="P:quinate catabolic process"/>
    <property type="evidence" value="ECO:0007669"/>
    <property type="project" value="TreeGrafter"/>
</dbReference>
<feature type="site" description="Transition state stabilizer" evidence="7 10">
    <location>
        <position position="18"/>
    </location>
</feature>
<dbReference type="PANTHER" id="PTHR21272">
    <property type="entry name" value="CATABOLIC 3-DEHYDROQUINASE"/>
    <property type="match status" value="1"/>
</dbReference>
<evidence type="ECO:0000256" key="5">
    <source>
        <dbReference type="ARBA" id="ARBA00012060"/>
    </source>
</evidence>
<evidence type="ECO:0000256" key="6">
    <source>
        <dbReference type="ARBA" id="ARBA00023239"/>
    </source>
</evidence>
<comment type="subunit">
    <text evidence="4 7">Homododecamer.</text>
</comment>
<name>A0A523YMI5_UNCAE</name>
<comment type="caution">
    <text evidence="11">The sequence shown here is derived from an EMBL/GenBank/DDBJ whole genome shotgun (WGS) entry which is preliminary data.</text>
</comment>
<dbReference type="EC" id="4.2.1.10" evidence="5 7"/>
<protein>
    <recommendedName>
        <fullName evidence="5 7">3-dehydroquinate dehydratase</fullName>
        <shortName evidence="7">3-dehydroquinase</shortName>
        <ecNumber evidence="5 7">4.2.1.10</ecNumber>
    </recommendedName>
    <alternativeName>
        <fullName evidence="7">Type II DHQase</fullName>
    </alternativeName>
</protein>
<evidence type="ECO:0000256" key="1">
    <source>
        <dbReference type="ARBA" id="ARBA00001864"/>
    </source>
</evidence>
<dbReference type="InterPro" id="IPR036441">
    <property type="entry name" value="DHquinase_II_sf"/>
</dbReference>
<proteinExistence type="inferred from homology"/>
<comment type="catalytic activity">
    <reaction evidence="1 7">
        <text>3-dehydroquinate = 3-dehydroshikimate + H2O</text>
        <dbReference type="Rhea" id="RHEA:21096"/>
        <dbReference type="ChEBI" id="CHEBI:15377"/>
        <dbReference type="ChEBI" id="CHEBI:16630"/>
        <dbReference type="ChEBI" id="CHEBI:32364"/>
        <dbReference type="EC" id="4.2.1.10"/>
    </reaction>
</comment>
<dbReference type="HAMAP" id="MF_00169">
    <property type="entry name" value="AroQ"/>
    <property type="match status" value="1"/>
</dbReference>
<keyword evidence="6 7" id="KW-0456">Lyase</keyword>
<evidence type="ECO:0000256" key="2">
    <source>
        <dbReference type="ARBA" id="ARBA00004902"/>
    </source>
</evidence>
<evidence type="ECO:0000313" key="12">
    <source>
        <dbReference type="Proteomes" id="UP000316925"/>
    </source>
</evidence>
<dbReference type="UniPathway" id="UPA00053">
    <property type="reaction ID" value="UER00086"/>
</dbReference>
<organism evidence="11 12">
    <name type="scientific">Aerophobetes bacterium</name>
    <dbReference type="NCBI Taxonomy" id="2030807"/>
    <lineage>
        <taxon>Bacteria</taxon>
        <taxon>Candidatus Aerophobota</taxon>
    </lineage>
</organism>
<feature type="binding site" evidence="7 9">
    <location>
        <position position="111"/>
    </location>
    <ligand>
        <name>substrate</name>
    </ligand>
</feature>
<feature type="active site" description="Proton acceptor" evidence="7 8">
    <location>
        <position position="23"/>
    </location>
</feature>
<keyword evidence="7" id="KW-0057">Aromatic amino acid biosynthesis</keyword>
<dbReference type="SUPFAM" id="SSF52304">
    <property type="entry name" value="Type II 3-dehydroquinate dehydratase"/>
    <property type="match status" value="1"/>
</dbReference>
<dbReference type="Proteomes" id="UP000316925">
    <property type="component" value="Unassembled WGS sequence"/>
</dbReference>
<dbReference type="PANTHER" id="PTHR21272:SF3">
    <property type="entry name" value="CATABOLIC 3-DEHYDROQUINASE"/>
    <property type="match status" value="1"/>
</dbReference>
<dbReference type="CDD" id="cd00466">
    <property type="entry name" value="DHQase_II"/>
    <property type="match status" value="1"/>
</dbReference>
<evidence type="ECO:0000256" key="9">
    <source>
        <dbReference type="PIRSR" id="PIRSR001399-2"/>
    </source>
</evidence>
<dbReference type="GO" id="GO:0003855">
    <property type="term" value="F:3-dehydroquinate dehydratase activity"/>
    <property type="evidence" value="ECO:0007669"/>
    <property type="project" value="UniProtKB-UniRule"/>
</dbReference>
<feature type="binding site" evidence="7 9">
    <location>
        <position position="74"/>
    </location>
    <ligand>
        <name>substrate</name>
    </ligand>
</feature>
<feature type="active site" description="Proton donor" evidence="7 8">
    <location>
        <position position="100"/>
    </location>
</feature>
<dbReference type="EMBL" id="SOIJ01000179">
    <property type="protein sequence ID" value="TET92783.1"/>
    <property type="molecule type" value="Genomic_DNA"/>
</dbReference>
<evidence type="ECO:0000256" key="7">
    <source>
        <dbReference type="HAMAP-Rule" id="MF_00169"/>
    </source>
</evidence>
<dbReference type="GO" id="GO:0008652">
    <property type="term" value="P:amino acid biosynthetic process"/>
    <property type="evidence" value="ECO:0007669"/>
    <property type="project" value="UniProtKB-KW"/>
</dbReference>
<dbReference type="NCBIfam" id="NF003806">
    <property type="entry name" value="PRK05395.1-3"/>
    <property type="match status" value="1"/>
</dbReference>
<comment type="function">
    <text evidence="7">Catalyzes a trans-dehydration via an enolate intermediate.</text>
</comment>
<dbReference type="GO" id="GO:0009073">
    <property type="term" value="P:aromatic amino acid family biosynthetic process"/>
    <property type="evidence" value="ECO:0007669"/>
    <property type="project" value="UniProtKB-KW"/>
</dbReference>
<dbReference type="NCBIfam" id="TIGR01088">
    <property type="entry name" value="aroQ"/>
    <property type="match status" value="1"/>
</dbReference>
<feature type="binding site" evidence="7 9">
    <location>
        <position position="87"/>
    </location>
    <ligand>
        <name>substrate</name>
    </ligand>
</feature>
<dbReference type="PIRSF" id="PIRSF001399">
    <property type="entry name" value="DHquinase_II"/>
    <property type="match status" value="1"/>
</dbReference>
<evidence type="ECO:0000256" key="8">
    <source>
        <dbReference type="PIRSR" id="PIRSR001399-1"/>
    </source>
</evidence>
<reference evidence="11 12" key="1">
    <citation type="submission" date="2019-03" db="EMBL/GenBank/DDBJ databases">
        <title>Metabolic potential of uncultured bacteria and archaea associated with petroleum seepage in deep-sea sediments.</title>
        <authorList>
            <person name="Dong X."/>
            <person name="Hubert C."/>
        </authorList>
    </citation>
    <scope>NUCLEOTIDE SEQUENCE [LARGE SCALE GENOMIC DNA]</scope>
    <source>
        <strain evidence="11">E29_bin28</strain>
    </source>
</reference>
<dbReference type="AlphaFoldDB" id="A0A523YMI5"/>
<dbReference type="NCBIfam" id="NF003805">
    <property type="entry name" value="PRK05395.1-2"/>
    <property type="match status" value="1"/>
</dbReference>
<dbReference type="PROSITE" id="PS01029">
    <property type="entry name" value="DEHYDROQUINASE_II"/>
    <property type="match status" value="1"/>
</dbReference>
<dbReference type="Gene3D" id="3.40.50.9100">
    <property type="entry name" value="Dehydroquinase, class II"/>
    <property type="match status" value="1"/>
</dbReference>